<evidence type="ECO:0000256" key="3">
    <source>
        <dbReference type="ARBA" id="ARBA00022737"/>
    </source>
</evidence>
<keyword evidence="4" id="KW-1000">Mitochondrion outer membrane</keyword>
<feature type="repeat" description="TPR" evidence="10">
    <location>
        <begin position="430"/>
        <end position="463"/>
    </location>
</feature>
<name>A0A261XW69_9FUNG</name>
<dbReference type="AlphaFoldDB" id="A0A261XW69"/>
<evidence type="ECO:0000256" key="4">
    <source>
        <dbReference type="ARBA" id="ARBA00022787"/>
    </source>
</evidence>
<dbReference type="PANTHER" id="PTHR46208">
    <property type="entry name" value="MITOCHONDRIAL IMPORT RECEPTOR SUBUNIT TOM70"/>
    <property type="match status" value="1"/>
</dbReference>
<dbReference type="Pfam" id="PF14559">
    <property type="entry name" value="TPR_19"/>
    <property type="match status" value="1"/>
</dbReference>
<dbReference type="OrthoDB" id="2942533at2759"/>
<reference evidence="13 14" key="1">
    <citation type="journal article" date="2017" name="Mycologia">
        <title>Bifiguratus adelaidae, gen. et sp. nov., a new member of Mucoromycotina in endophytic and soil-dwelling habitats.</title>
        <authorList>
            <person name="Torres-Cruz T.J."/>
            <person name="Billingsley Tobias T.L."/>
            <person name="Almatruk M."/>
            <person name="Hesse C."/>
            <person name="Kuske C.R."/>
            <person name="Desiro A."/>
            <person name="Benucci G.M."/>
            <person name="Bonito G."/>
            <person name="Stajich J.E."/>
            <person name="Dunlap C."/>
            <person name="Arnold A.E."/>
            <person name="Porras-Alfaro A."/>
        </authorList>
    </citation>
    <scope>NUCLEOTIDE SEQUENCE [LARGE SCALE GENOMIC DNA]</scope>
    <source>
        <strain evidence="13 14">AZ0501</strain>
    </source>
</reference>
<proteinExistence type="inferred from homology"/>
<dbReference type="Pfam" id="PF13432">
    <property type="entry name" value="TPR_16"/>
    <property type="match status" value="2"/>
</dbReference>
<keyword evidence="14" id="KW-1185">Reference proteome</keyword>
<evidence type="ECO:0000313" key="14">
    <source>
        <dbReference type="Proteomes" id="UP000242875"/>
    </source>
</evidence>
<feature type="repeat" description="TPR" evidence="10">
    <location>
        <begin position="362"/>
        <end position="395"/>
    </location>
</feature>
<evidence type="ECO:0000256" key="5">
    <source>
        <dbReference type="ARBA" id="ARBA00022803"/>
    </source>
</evidence>
<evidence type="ECO:0000256" key="11">
    <source>
        <dbReference type="SAM" id="MobiDB-lite"/>
    </source>
</evidence>
<comment type="caution">
    <text evidence="13">The sequence shown here is derived from an EMBL/GenBank/DDBJ whole genome shotgun (WGS) entry which is preliminary data.</text>
</comment>
<organism evidence="13 14">
    <name type="scientific">Bifiguratus adelaidae</name>
    <dbReference type="NCBI Taxonomy" id="1938954"/>
    <lineage>
        <taxon>Eukaryota</taxon>
        <taxon>Fungi</taxon>
        <taxon>Fungi incertae sedis</taxon>
        <taxon>Mucoromycota</taxon>
        <taxon>Mucoromycotina</taxon>
        <taxon>Endogonomycetes</taxon>
        <taxon>Endogonales</taxon>
        <taxon>Endogonales incertae sedis</taxon>
        <taxon>Bifiguratus</taxon>
    </lineage>
</organism>
<sequence length="602" mass="66960">MSNPATDNLVKNTDKAPSISDSIRKFLEDKDWKFYTAVGVGAVAVGAGVYYLTRSGSPKPSTKKSRKGASKRGGAKESLSEKAAKTKDALEEKVAEAQATDPKTSSNTEEIESMPETEIAKLSKDKRNAHAATLKSKGNAKFGAKNYPEAIRLYTQAIAFSPDPVFYSNRAACFANLGDNEKVIEDCTSALRMDPVYVKALNRRAQAYEKKGDLREALYDFTAVCIIDGFKNDAAAAAMERLLKTLSEKRAKELLLEKKPRLPSPTFVSAYLDSFREDKTELPPLPTGSPKTGDDYYILARHQLRQKEYENAMNSYNAAVEKGCRDMAKALNMKATFTFLKGNAAEALEDFTKAISADPQYVQSYVKRASIYMEQGNPAETFAQFEKAIELDSKNPDIYYHRGQVNFITGDFESAARDYTKSIELDSSFVYAHIQLGVAQYKTGQLDTAMKTFQDALKKFSKSADVHNYYGELLLDQQKLSEAVEKFDKAIKLDKENPLPYINKALLVFQFQQNAKEAEDLCREALKVDPNCDVAIATLAQLLLQQGRTQDAIEYFEKSVDLARTEAELANAISYLEAASSQIRFAKDYPQFAEQLGNAARI</sequence>
<feature type="compositionally biased region" description="Basic and acidic residues" evidence="11">
    <location>
        <begin position="74"/>
        <end position="95"/>
    </location>
</feature>
<feature type="repeat" description="TPR" evidence="10">
    <location>
        <begin position="533"/>
        <end position="566"/>
    </location>
</feature>
<evidence type="ECO:0000256" key="12">
    <source>
        <dbReference type="SAM" id="Phobius"/>
    </source>
</evidence>
<dbReference type="SMART" id="SM00028">
    <property type="entry name" value="TPR"/>
    <property type="match status" value="11"/>
</dbReference>
<evidence type="ECO:0000256" key="2">
    <source>
        <dbReference type="ARBA" id="ARBA00022692"/>
    </source>
</evidence>
<dbReference type="InterPro" id="IPR011990">
    <property type="entry name" value="TPR-like_helical_dom_sf"/>
</dbReference>
<dbReference type="PROSITE" id="PS50005">
    <property type="entry name" value="TPR"/>
    <property type="match status" value="7"/>
</dbReference>
<comment type="similarity">
    <text evidence="9">Belongs to the Tom70 family.</text>
</comment>
<evidence type="ECO:0000256" key="6">
    <source>
        <dbReference type="ARBA" id="ARBA00022989"/>
    </source>
</evidence>
<feature type="repeat" description="TPR" evidence="10">
    <location>
        <begin position="396"/>
        <end position="429"/>
    </location>
</feature>
<keyword evidence="2 12" id="KW-0812">Transmembrane</keyword>
<dbReference type="InterPro" id="IPR019734">
    <property type="entry name" value="TPR_rpt"/>
</dbReference>
<feature type="repeat" description="TPR" evidence="10">
    <location>
        <begin position="464"/>
        <end position="497"/>
    </location>
</feature>
<feature type="repeat" description="TPR" evidence="10">
    <location>
        <begin position="328"/>
        <end position="361"/>
    </location>
</feature>
<evidence type="ECO:0008006" key="15">
    <source>
        <dbReference type="Google" id="ProtNLM"/>
    </source>
</evidence>
<evidence type="ECO:0000313" key="13">
    <source>
        <dbReference type="EMBL" id="OZJ02593.1"/>
    </source>
</evidence>
<comment type="subcellular location">
    <subcellularLocation>
        <location evidence="1">Mitochondrion outer membrane</location>
        <topology evidence="1">Single-pass membrane protein</topology>
    </subcellularLocation>
</comment>
<evidence type="ECO:0000256" key="9">
    <source>
        <dbReference type="ARBA" id="ARBA00038030"/>
    </source>
</evidence>
<dbReference type="Pfam" id="PF13414">
    <property type="entry name" value="TPR_11"/>
    <property type="match status" value="1"/>
</dbReference>
<protein>
    <recommendedName>
        <fullName evidence="15">Mitochondrial import receptor subunit tom70</fullName>
    </recommendedName>
</protein>
<dbReference type="GO" id="GO:0008320">
    <property type="term" value="F:protein transmembrane transporter activity"/>
    <property type="evidence" value="ECO:0007669"/>
    <property type="project" value="TreeGrafter"/>
</dbReference>
<dbReference type="EMBL" id="MVBO01000141">
    <property type="protein sequence ID" value="OZJ02593.1"/>
    <property type="molecule type" value="Genomic_DNA"/>
</dbReference>
<dbReference type="Proteomes" id="UP000242875">
    <property type="component" value="Unassembled WGS sequence"/>
</dbReference>
<evidence type="ECO:0000256" key="7">
    <source>
        <dbReference type="ARBA" id="ARBA00023128"/>
    </source>
</evidence>
<dbReference type="GO" id="GO:0045039">
    <property type="term" value="P:protein insertion into mitochondrial inner membrane"/>
    <property type="evidence" value="ECO:0007669"/>
    <property type="project" value="TreeGrafter"/>
</dbReference>
<feature type="transmembrane region" description="Helical" evidence="12">
    <location>
        <begin position="34"/>
        <end position="53"/>
    </location>
</feature>
<keyword evidence="6 12" id="KW-1133">Transmembrane helix</keyword>
<dbReference type="SUPFAM" id="SSF48452">
    <property type="entry name" value="TPR-like"/>
    <property type="match status" value="1"/>
</dbReference>
<keyword evidence="8 12" id="KW-0472">Membrane</keyword>
<keyword evidence="7" id="KW-0496">Mitochondrion</keyword>
<dbReference type="Gene3D" id="1.25.40.10">
    <property type="entry name" value="Tetratricopeptide repeat domain"/>
    <property type="match status" value="2"/>
</dbReference>
<gene>
    <name evidence="13" type="ORF">BZG36_03660</name>
</gene>
<feature type="region of interest" description="Disordered" evidence="11">
    <location>
        <begin position="53"/>
        <end position="115"/>
    </location>
</feature>
<keyword evidence="5 10" id="KW-0802">TPR repeat</keyword>
<dbReference type="GO" id="GO:0030943">
    <property type="term" value="F:mitochondrion targeting sequence binding"/>
    <property type="evidence" value="ECO:0007669"/>
    <property type="project" value="TreeGrafter"/>
</dbReference>
<accession>A0A261XW69</accession>
<evidence type="ECO:0000256" key="10">
    <source>
        <dbReference type="PROSITE-ProRule" id="PRU00339"/>
    </source>
</evidence>
<dbReference type="PANTHER" id="PTHR46208:SF1">
    <property type="entry name" value="MITOCHONDRIAL IMPORT RECEPTOR SUBUNIT TOM70"/>
    <property type="match status" value="1"/>
</dbReference>
<evidence type="ECO:0000256" key="1">
    <source>
        <dbReference type="ARBA" id="ARBA00004572"/>
    </source>
</evidence>
<keyword evidence="3" id="KW-0677">Repeat</keyword>
<dbReference type="GO" id="GO:0030150">
    <property type="term" value="P:protein import into mitochondrial matrix"/>
    <property type="evidence" value="ECO:0007669"/>
    <property type="project" value="TreeGrafter"/>
</dbReference>
<evidence type="ECO:0000256" key="8">
    <source>
        <dbReference type="ARBA" id="ARBA00023136"/>
    </source>
</evidence>
<feature type="compositionally biased region" description="Basic residues" evidence="11">
    <location>
        <begin position="61"/>
        <end position="70"/>
    </location>
</feature>
<feature type="repeat" description="TPR" evidence="10">
    <location>
        <begin position="131"/>
        <end position="164"/>
    </location>
</feature>
<dbReference type="GO" id="GO:0005741">
    <property type="term" value="C:mitochondrial outer membrane"/>
    <property type="evidence" value="ECO:0007669"/>
    <property type="project" value="UniProtKB-SubCell"/>
</dbReference>